<keyword evidence="1" id="KW-0812">Transmembrane</keyword>
<dbReference type="Proteomes" id="UP000293398">
    <property type="component" value="Unassembled WGS sequence"/>
</dbReference>
<proteinExistence type="predicted"/>
<gene>
    <name evidence="2" type="ORF">EV681_0079</name>
</gene>
<dbReference type="EMBL" id="SHKO01000001">
    <property type="protein sequence ID" value="RZT98303.1"/>
    <property type="molecule type" value="Genomic_DNA"/>
</dbReference>
<comment type="caution">
    <text evidence="2">The sequence shown here is derived from an EMBL/GenBank/DDBJ whole genome shotgun (WGS) entry which is preliminary data.</text>
</comment>
<organism evidence="2 3">
    <name type="scientific">Advenella incenata</name>
    <dbReference type="NCBI Taxonomy" id="267800"/>
    <lineage>
        <taxon>Bacteria</taxon>
        <taxon>Pseudomonadati</taxon>
        <taxon>Pseudomonadota</taxon>
        <taxon>Betaproteobacteria</taxon>
        <taxon>Burkholderiales</taxon>
        <taxon>Alcaligenaceae</taxon>
    </lineage>
</organism>
<keyword evidence="1" id="KW-0472">Membrane</keyword>
<accession>A0A4Q7VPF8</accession>
<name>A0A4Q7VPF8_9BURK</name>
<evidence type="ECO:0000256" key="1">
    <source>
        <dbReference type="SAM" id="Phobius"/>
    </source>
</evidence>
<keyword evidence="1" id="KW-1133">Transmembrane helix</keyword>
<evidence type="ECO:0000313" key="2">
    <source>
        <dbReference type="EMBL" id="RZT98303.1"/>
    </source>
</evidence>
<protein>
    <submittedName>
        <fullName evidence="2">Uncharacterized protein</fullName>
    </submittedName>
</protein>
<reference evidence="2 3" key="1">
    <citation type="submission" date="2019-02" db="EMBL/GenBank/DDBJ databases">
        <title>Genomic Encyclopedia of Type Strains, Phase IV (KMG-IV): sequencing the most valuable type-strain genomes for metagenomic binning, comparative biology and taxonomic classification.</title>
        <authorList>
            <person name="Goeker M."/>
        </authorList>
    </citation>
    <scope>NUCLEOTIDE SEQUENCE [LARGE SCALE GENOMIC DNA]</scope>
    <source>
        <strain evidence="2 3">DSM 23814</strain>
    </source>
</reference>
<feature type="transmembrane region" description="Helical" evidence="1">
    <location>
        <begin position="6"/>
        <end position="26"/>
    </location>
</feature>
<sequence length="81" mass="8901">MWGSRLMIGVLFFLFALIAAVIYYFLGRIPTLLRVLVSIAAFVILSGLFSSAILKIGDQASPNAITITPEMMNEAAKHKKE</sequence>
<evidence type="ECO:0000313" key="3">
    <source>
        <dbReference type="Proteomes" id="UP000293398"/>
    </source>
</evidence>
<dbReference type="AlphaFoldDB" id="A0A4Q7VPF8"/>
<keyword evidence="3" id="KW-1185">Reference proteome</keyword>
<feature type="transmembrane region" description="Helical" evidence="1">
    <location>
        <begin position="33"/>
        <end position="54"/>
    </location>
</feature>